<keyword evidence="6" id="KW-0472">Membrane</keyword>
<evidence type="ECO:0000256" key="2">
    <source>
        <dbReference type="ARBA" id="ARBA00022980"/>
    </source>
</evidence>
<keyword evidence="6" id="KW-1133">Transmembrane helix</keyword>
<evidence type="ECO:0000313" key="7">
    <source>
        <dbReference type="EMBL" id="OGK36846.1"/>
    </source>
</evidence>
<protein>
    <recommendedName>
        <fullName evidence="4 5">Large ribosomal subunit protein bL32</fullName>
    </recommendedName>
</protein>
<dbReference type="HAMAP" id="MF_00340">
    <property type="entry name" value="Ribosomal_bL32"/>
    <property type="match status" value="1"/>
</dbReference>
<dbReference type="Pfam" id="PF01783">
    <property type="entry name" value="Ribosomal_L32p"/>
    <property type="match status" value="1"/>
</dbReference>
<keyword evidence="6" id="KW-0812">Transmembrane</keyword>
<sequence>MPQEPKRRHSRQRKGKRRASIALKTYTGIICSNCGTLNLSHVVCKSCGFYQGKQVIIKKEKTKEKHEEPS</sequence>
<comment type="caution">
    <text evidence="7">The sequence shown here is derived from an EMBL/GenBank/DDBJ whole genome shotgun (WGS) entry which is preliminary data.</text>
</comment>
<dbReference type="GO" id="GO:0006412">
    <property type="term" value="P:translation"/>
    <property type="evidence" value="ECO:0007669"/>
    <property type="project" value="UniProtKB-UniRule"/>
</dbReference>
<evidence type="ECO:0000313" key="8">
    <source>
        <dbReference type="Proteomes" id="UP000176803"/>
    </source>
</evidence>
<evidence type="ECO:0000256" key="5">
    <source>
        <dbReference type="HAMAP-Rule" id="MF_00340"/>
    </source>
</evidence>
<dbReference type="GO" id="GO:0003735">
    <property type="term" value="F:structural constituent of ribosome"/>
    <property type="evidence" value="ECO:0007669"/>
    <property type="project" value="InterPro"/>
</dbReference>
<accession>A0A1F7I0F2</accession>
<dbReference type="SUPFAM" id="SSF57829">
    <property type="entry name" value="Zn-binding ribosomal proteins"/>
    <property type="match status" value="1"/>
</dbReference>
<dbReference type="InterPro" id="IPR044957">
    <property type="entry name" value="Ribosomal_bL32_bact"/>
</dbReference>
<dbReference type="GO" id="GO:0015934">
    <property type="term" value="C:large ribosomal subunit"/>
    <property type="evidence" value="ECO:0007669"/>
    <property type="project" value="InterPro"/>
</dbReference>
<evidence type="ECO:0000256" key="4">
    <source>
        <dbReference type="ARBA" id="ARBA00035178"/>
    </source>
</evidence>
<organism evidence="7 8">
    <name type="scientific">Candidatus Roizmanbacteria bacterium RIFCSPHIGHO2_12_FULL_41_11</name>
    <dbReference type="NCBI Taxonomy" id="1802052"/>
    <lineage>
        <taxon>Bacteria</taxon>
        <taxon>Candidatus Roizmaniibacteriota</taxon>
    </lineage>
</organism>
<dbReference type="AlphaFoldDB" id="A0A1F7I0F2"/>
<keyword evidence="2 5" id="KW-0689">Ribosomal protein</keyword>
<gene>
    <name evidence="5" type="primary">rpmF</name>
    <name evidence="7" type="ORF">A3F03_00665</name>
</gene>
<reference evidence="7 8" key="1">
    <citation type="journal article" date="2016" name="Nat. Commun.">
        <title>Thousands of microbial genomes shed light on interconnected biogeochemical processes in an aquifer system.</title>
        <authorList>
            <person name="Anantharaman K."/>
            <person name="Brown C.T."/>
            <person name="Hug L.A."/>
            <person name="Sharon I."/>
            <person name="Castelle C.J."/>
            <person name="Probst A.J."/>
            <person name="Thomas B.C."/>
            <person name="Singh A."/>
            <person name="Wilkins M.J."/>
            <person name="Karaoz U."/>
            <person name="Brodie E.L."/>
            <person name="Williams K.H."/>
            <person name="Hubbard S.S."/>
            <person name="Banfield J.F."/>
        </authorList>
    </citation>
    <scope>NUCLEOTIDE SEQUENCE [LARGE SCALE GENOMIC DNA]</scope>
</reference>
<proteinExistence type="inferred from homology"/>
<dbReference type="Proteomes" id="UP000176803">
    <property type="component" value="Unassembled WGS sequence"/>
</dbReference>
<dbReference type="InterPro" id="IPR011332">
    <property type="entry name" value="Ribosomal_zn-bd"/>
</dbReference>
<dbReference type="InterPro" id="IPR002677">
    <property type="entry name" value="Ribosomal_bL32"/>
</dbReference>
<feature type="transmembrane region" description="Helical" evidence="6">
    <location>
        <begin position="21"/>
        <end position="43"/>
    </location>
</feature>
<dbReference type="PANTHER" id="PTHR35534:SF1">
    <property type="entry name" value="LARGE RIBOSOMAL SUBUNIT PROTEIN BL32"/>
    <property type="match status" value="1"/>
</dbReference>
<keyword evidence="3 5" id="KW-0687">Ribonucleoprotein</keyword>
<dbReference type="EMBL" id="MGAC01000051">
    <property type="protein sequence ID" value="OGK36846.1"/>
    <property type="molecule type" value="Genomic_DNA"/>
</dbReference>
<evidence type="ECO:0000256" key="1">
    <source>
        <dbReference type="ARBA" id="ARBA00008560"/>
    </source>
</evidence>
<dbReference type="PANTHER" id="PTHR35534">
    <property type="entry name" value="50S RIBOSOMAL PROTEIN L32"/>
    <property type="match status" value="1"/>
</dbReference>
<evidence type="ECO:0000256" key="3">
    <source>
        <dbReference type="ARBA" id="ARBA00023274"/>
    </source>
</evidence>
<dbReference type="NCBIfam" id="TIGR01031">
    <property type="entry name" value="rpmF_bact"/>
    <property type="match status" value="1"/>
</dbReference>
<name>A0A1F7I0F2_9BACT</name>
<comment type="similarity">
    <text evidence="1 5">Belongs to the bacterial ribosomal protein bL32 family.</text>
</comment>
<evidence type="ECO:0000256" key="6">
    <source>
        <dbReference type="SAM" id="Phobius"/>
    </source>
</evidence>